<comment type="caution">
    <text evidence="13">The sequence shown here is derived from an EMBL/GenBank/DDBJ whole genome shotgun (WGS) entry which is preliminary data.</text>
</comment>
<dbReference type="NCBIfam" id="NF000940">
    <property type="entry name" value="PRK00094.1-2"/>
    <property type="match status" value="1"/>
</dbReference>
<dbReference type="Gene3D" id="3.40.50.720">
    <property type="entry name" value="NAD(P)-binding Rossmann-like Domain"/>
    <property type="match status" value="1"/>
</dbReference>
<keyword evidence="2" id="KW-0444">Lipid biosynthesis</keyword>
<keyword evidence="7" id="KW-0594">Phospholipid biosynthesis</keyword>
<dbReference type="Proteomes" id="UP001500399">
    <property type="component" value="Unassembled WGS sequence"/>
</dbReference>
<evidence type="ECO:0000256" key="2">
    <source>
        <dbReference type="ARBA" id="ARBA00022516"/>
    </source>
</evidence>
<comment type="catalytic activity">
    <reaction evidence="10">
        <text>sn-glycerol 3-phosphate + NADP(+) = dihydroxyacetone phosphate + NADPH + H(+)</text>
        <dbReference type="Rhea" id="RHEA:11096"/>
        <dbReference type="ChEBI" id="CHEBI:15378"/>
        <dbReference type="ChEBI" id="CHEBI:57597"/>
        <dbReference type="ChEBI" id="CHEBI:57642"/>
        <dbReference type="ChEBI" id="CHEBI:57783"/>
        <dbReference type="ChEBI" id="CHEBI:58349"/>
        <dbReference type="EC" id="1.1.1.94"/>
    </reaction>
</comment>
<evidence type="ECO:0000256" key="6">
    <source>
        <dbReference type="ARBA" id="ARBA00023098"/>
    </source>
</evidence>
<keyword evidence="14" id="KW-1185">Reference proteome</keyword>
<evidence type="ECO:0000256" key="7">
    <source>
        <dbReference type="ARBA" id="ARBA00023209"/>
    </source>
</evidence>
<dbReference type="SUPFAM" id="SSF51735">
    <property type="entry name" value="NAD(P)-binding Rossmann-fold domains"/>
    <property type="match status" value="1"/>
</dbReference>
<name>A0ABN0SUV9_9FIRM</name>
<evidence type="ECO:0000256" key="8">
    <source>
        <dbReference type="ARBA" id="ARBA00023264"/>
    </source>
</evidence>
<dbReference type="InterPro" id="IPR006109">
    <property type="entry name" value="G3P_DH_NAD-dep_C"/>
</dbReference>
<dbReference type="SUPFAM" id="SSF48179">
    <property type="entry name" value="6-phosphogluconate dehydrogenase C-terminal domain-like"/>
    <property type="match status" value="1"/>
</dbReference>
<dbReference type="InterPro" id="IPR008927">
    <property type="entry name" value="6-PGluconate_DH-like_C_sf"/>
</dbReference>
<feature type="domain" description="Glycerol-3-phosphate dehydrogenase NAD-dependent C-terminal" evidence="12">
    <location>
        <begin position="179"/>
        <end position="311"/>
    </location>
</feature>
<evidence type="ECO:0000256" key="10">
    <source>
        <dbReference type="RuleBase" id="RU000439"/>
    </source>
</evidence>
<dbReference type="RefSeq" id="WP_304988123.1">
    <property type="nucleotide sequence ID" value="NZ_BAAACR010000001.1"/>
</dbReference>
<gene>
    <name evidence="13" type="ORF">GCM10008919_01040</name>
</gene>
<keyword evidence="8" id="KW-1208">Phospholipid metabolism</keyword>
<reference evidence="13 14" key="1">
    <citation type="journal article" date="2019" name="Int. J. Syst. Evol. Microbiol.">
        <title>The Global Catalogue of Microorganisms (GCM) 10K type strain sequencing project: providing services to taxonomists for standard genome sequencing and annotation.</title>
        <authorList>
            <consortium name="The Broad Institute Genomics Platform"/>
            <consortium name="The Broad Institute Genome Sequencing Center for Infectious Disease"/>
            <person name="Wu L."/>
            <person name="Ma J."/>
        </authorList>
    </citation>
    <scope>NUCLEOTIDE SEQUENCE [LARGE SCALE GENOMIC DNA]</scope>
    <source>
        <strain evidence="13 14">JCM 8542</strain>
    </source>
</reference>
<evidence type="ECO:0000256" key="9">
    <source>
        <dbReference type="RuleBase" id="RU000437"/>
    </source>
</evidence>
<evidence type="ECO:0000259" key="11">
    <source>
        <dbReference type="Pfam" id="PF01210"/>
    </source>
</evidence>
<proteinExistence type="inferred from homology"/>
<sequence>MRVSVLGCGRWGSFHAWYAHRVGHTVTLWGRAGSAHLTELCETRTNEFLTLPEEIRLTDDLAEAVRTAEIVTISIHAQALRSFLCDLRAQGLGEELAAKTVILCMKGIEIGTGKRLTTVVHEELGEGIKPVVWVGPGHVQDFVRGIPNCMVLAGEDREALRVLVDVLGSPLIRFYYGEDLLGTEVGAAAKNVVGLAAGMLDGLDYGSLKGALMARGTRELVRLVRAMGGDGETIYGLSHLGDYEATLFSPHSNNRRYGEAVVRGTAGDFHKIAEGVYTAEALMALSKEYGVDLPISATVYEIVAHGKDARKQLTQLFLRATKSEKE</sequence>
<dbReference type="InterPro" id="IPR036291">
    <property type="entry name" value="NAD(P)-bd_dom_sf"/>
</dbReference>
<dbReference type="Gene3D" id="1.10.1040.10">
    <property type="entry name" value="N-(1-d-carboxylethyl)-l-norvaline Dehydrogenase, domain 2"/>
    <property type="match status" value="1"/>
</dbReference>
<dbReference type="PIRSF" id="PIRSF000114">
    <property type="entry name" value="Glycerol-3-P_dh"/>
    <property type="match status" value="1"/>
</dbReference>
<dbReference type="Pfam" id="PF01210">
    <property type="entry name" value="NAD_Gly3P_dh_N"/>
    <property type="match status" value="1"/>
</dbReference>
<evidence type="ECO:0000313" key="14">
    <source>
        <dbReference type="Proteomes" id="UP001500399"/>
    </source>
</evidence>
<evidence type="ECO:0000256" key="1">
    <source>
        <dbReference type="ARBA" id="ARBA00011009"/>
    </source>
</evidence>
<keyword evidence="4 9" id="KW-0560">Oxidoreductase</keyword>
<dbReference type="InterPro" id="IPR011128">
    <property type="entry name" value="G3P_DH_NAD-dep_N"/>
</dbReference>
<keyword evidence="6" id="KW-0443">Lipid metabolism</keyword>
<organism evidence="13 14">
    <name type="scientific">Selenomonas dianae</name>
    <dbReference type="NCBI Taxonomy" id="135079"/>
    <lineage>
        <taxon>Bacteria</taxon>
        <taxon>Bacillati</taxon>
        <taxon>Bacillota</taxon>
        <taxon>Negativicutes</taxon>
        <taxon>Selenomonadales</taxon>
        <taxon>Selenomonadaceae</taxon>
        <taxon>Selenomonas</taxon>
    </lineage>
</organism>
<evidence type="ECO:0000256" key="4">
    <source>
        <dbReference type="ARBA" id="ARBA00023002"/>
    </source>
</evidence>
<comment type="similarity">
    <text evidence="1 9">Belongs to the NAD-dependent glycerol-3-phosphate dehydrogenase family.</text>
</comment>
<protein>
    <recommendedName>
        <fullName evidence="10">Glycerol-3-phosphate dehydrogenase</fullName>
        <ecNumber evidence="10">1.1.1.94</ecNumber>
    </recommendedName>
</protein>
<dbReference type="EC" id="1.1.1.94" evidence="10"/>
<dbReference type="InterPro" id="IPR006168">
    <property type="entry name" value="G3P_DH_NAD-dep"/>
</dbReference>
<keyword evidence="3" id="KW-0521">NADP</keyword>
<dbReference type="PANTHER" id="PTHR11728">
    <property type="entry name" value="GLYCEROL-3-PHOSPHATE DEHYDROGENASE"/>
    <property type="match status" value="1"/>
</dbReference>
<evidence type="ECO:0000313" key="13">
    <source>
        <dbReference type="EMBL" id="GAA0201456.1"/>
    </source>
</evidence>
<dbReference type="Pfam" id="PF07479">
    <property type="entry name" value="NAD_Gly3P_dh_C"/>
    <property type="match status" value="1"/>
</dbReference>
<dbReference type="EMBL" id="BAAACR010000001">
    <property type="protein sequence ID" value="GAA0201456.1"/>
    <property type="molecule type" value="Genomic_DNA"/>
</dbReference>
<dbReference type="InterPro" id="IPR013328">
    <property type="entry name" value="6PGD_dom2"/>
</dbReference>
<evidence type="ECO:0000259" key="12">
    <source>
        <dbReference type="Pfam" id="PF07479"/>
    </source>
</evidence>
<accession>A0ABN0SUV9</accession>
<feature type="domain" description="Glycerol-3-phosphate dehydrogenase NAD-dependent N-terminal" evidence="11">
    <location>
        <begin position="3"/>
        <end position="158"/>
    </location>
</feature>
<dbReference type="PROSITE" id="PS00957">
    <property type="entry name" value="NAD_G3PDH"/>
    <property type="match status" value="1"/>
</dbReference>
<dbReference type="PRINTS" id="PR00077">
    <property type="entry name" value="GPDHDRGNASE"/>
</dbReference>
<evidence type="ECO:0000256" key="5">
    <source>
        <dbReference type="ARBA" id="ARBA00023027"/>
    </source>
</evidence>
<keyword evidence="5 9" id="KW-0520">NAD</keyword>
<dbReference type="PANTHER" id="PTHR11728:SF1">
    <property type="entry name" value="GLYCEROL-3-PHOSPHATE DEHYDROGENASE [NAD(+)] 2, CHLOROPLASTIC"/>
    <property type="match status" value="1"/>
</dbReference>
<evidence type="ECO:0000256" key="3">
    <source>
        <dbReference type="ARBA" id="ARBA00022857"/>
    </source>
</evidence>